<dbReference type="GO" id="GO:0009073">
    <property type="term" value="P:aromatic amino acid family biosynthetic process"/>
    <property type="evidence" value="ECO:0007669"/>
    <property type="project" value="UniProtKB-KW"/>
</dbReference>
<dbReference type="PANTHER" id="PTHR21272:SF3">
    <property type="entry name" value="CATABOLIC 3-DEHYDROQUINASE"/>
    <property type="match status" value="1"/>
</dbReference>
<dbReference type="UniPathway" id="UPA00053">
    <property type="reaction ID" value="UER00086"/>
</dbReference>
<feature type="binding site" evidence="8 10">
    <location>
        <position position="88"/>
    </location>
    <ligand>
        <name>substrate</name>
    </ligand>
</feature>
<comment type="pathway">
    <text evidence="3 8">Metabolic intermediate biosynthesis; chorismate biosynthesis; chorismate from D-erythrose 4-phosphate and phosphoenolpyruvate: step 3/7.</text>
</comment>
<feature type="active site" description="Proton acceptor" evidence="8 9">
    <location>
        <position position="23"/>
    </location>
</feature>
<comment type="subunit">
    <text evidence="5 8">Homododecamer.</text>
</comment>
<dbReference type="OrthoDB" id="9790793at2"/>
<dbReference type="HAMAP" id="MF_00169">
    <property type="entry name" value="AroQ"/>
    <property type="match status" value="1"/>
</dbReference>
<dbReference type="EC" id="4.2.1.10" evidence="6 8"/>
<dbReference type="NCBIfam" id="NF003805">
    <property type="entry name" value="PRK05395.1-2"/>
    <property type="match status" value="1"/>
</dbReference>
<dbReference type="KEGG" id="slim:SCL_2711"/>
<dbReference type="RefSeq" id="WP_096361677.1">
    <property type="nucleotide sequence ID" value="NZ_AP014879.1"/>
</dbReference>
<dbReference type="Gene3D" id="3.40.50.9100">
    <property type="entry name" value="Dehydroquinase, class II"/>
    <property type="match status" value="1"/>
</dbReference>
<feature type="active site" description="Proton donor" evidence="8 9">
    <location>
        <position position="101"/>
    </location>
</feature>
<keyword evidence="13" id="KW-1185">Reference proteome</keyword>
<organism evidence="12 13">
    <name type="scientific">Sulfuricaulis limicola</name>
    <dbReference type="NCBI Taxonomy" id="1620215"/>
    <lineage>
        <taxon>Bacteria</taxon>
        <taxon>Pseudomonadati</taxon>
        <taxon>Pseudomonadota</taxon>
        <taxon>Gammaproteobacteria</taxon>
        <taxon>Acidiferrobacterales</taxon>
        <taxon>Acidiferrobacteraceae</taxon>
        <taxon>Sulfuricaulis</taxon>
    </lineage>
</organism>
<feature type="binding site" evidence="8 10">
    <location>
        <position position="81"/>
    </location>
    <ligand>
        <name>substrate</name>
    </ligand>
</feature>
<accession>A0A1B4XJJ2</accession>
<evidence type="ECO:0000256" key="9">
    <source>
        <dbReference type="PIRSR" id="PIRSR001399-1"/>
    </source>
</evidence>
<keyword evidence="7 8" id="KW-0456">Lyase</keyword>
<dbReference type="PROSITE" id="PS01029">
    <property type="entry name" value="DEHYDROQUINASE_II"/>
    <property type="match status" value="1"/>
</dbReference>
<dbReference type="PIRSF" id="PIRSF001399">
    <property type="entry name" value="DHquinase_II"/>
    <property type="match status" value="1"/>
</dbReference>
<sequence>MAEILVLNGPNLNLLGVREPEHYGSTTLEIINQRLAKQAEAAGHRASFYQSNAEHELVGRVQQAMQDKVAFVLLNPAAFTHTSVALRDALAATHIPFIEVHLSNVHAREAFRKHSYFSDLAVGVISGLGAQGYELALAAAIERLKK</sequence>
<dbReference type="GO" id="GO:0008652">
    <property type="term" value="P:amino acid biosynthetic process"/>
    <property type="evidence" value="ECO:0007669"/>
    <property type="project" value="UniProtKB-KW"/>
</dbReference>
<dbReference type="CDD" id="cd00466">
    <property type="entry name" value="DHQase_II"/>
    <property type="match status" value="1"/>
</dbReference>
<comment type="function">
    <text evidence="2 8">Catalyzes a trans-dehydration via an enolate intermediate.</text>
</comment>
<dbReference type="InterPro" id="IPR001874">
    <property type="entry name" value="DHquinase_II"/>
</dbReference>
<evidence type="ECO:0000256" key="11">
    <source>
        <dbReference type="PIRSR" id="PIRSR001399-3"/>
    </source>
</evidence>
<dbReference type="AlphaFoldDB" id="A0A1B4XJJ2"/>
<dbReference type="InterPro" id="IPR018509">
    <property type="entry name" value="DHquinase_II_CS"/>
</dbReference>
<evidence type="ECO:0000256" key="6">
    <source>
        <dbReference type="ARBA" id="ARBA00012060"/>
    </source>
</evidence>
<feature type="binding site" evidence="8 10">
    <location>
        <position position="75"/>
    </location>
    <ligand>
        <name>substrate</name>
    </ligand>
</feature>
<evidence type="ECO:0000256" key="1">
    <source>
        <dbReference type="ARBA" id="ARBA00001864"/>
    </source>
</evidence>
<evidence type="ECO:0000256" key="7">
    <source>
        <dbReference type="ARBA" id="ARBA00023239"/>
    </source>
</evidence>
<keyword evidence="8" id="KW-0057">Aromatic amino acid biosynthesis</keyword>
<dbReference type="EMBL" id="AP014879">
    <property type="protein sequence ID" value="BAV34988.1"/>
    <property type="molecule type" value="Genomic_DNA"/>
</dbReference>
<feature type="site" description="Transition state stabilizer" evidence="8 11">
    <location>
        <position position="18"/>
    </location>
</feature>
<dbReference type="NCBIfam" id="NF003807">
    <property type="entry name" value="PRK05395.1-4"/>
    <property type="match status" value="1"/>
</dbReference>
<keyword evidence="8" id="KW-0028">Amino-acid biosynthesis</keyword>
<evidence type="ECO:0000256" key="3">
    <source>
        <dbReference type="ARBA" id="ARBA00004902"/>
    </source>
</evidence>
<comment type="similarity">
    <text evidence="4 8">Belongs to the type-II 3-dehydroquinase family.</text>
</comment>
<evidence type="ECO:0000256" key="10">
    <source>
        <dbReference type="PIRSR" id="PIRSR001399-2"/>
    </source>
</evidence>
<dbReference type="GO" id="GO:0003855">
    <property type="term" value="F:3-dehydroquinate dehydratase activity"/>
    <property type="evidence" value="ECO:0007669"/>
    <property type="project" value="UniProtKB-UniRule"/>
</dbReference>
<evidence type="ECO:0000313" key="12">
    <source>
        <dbReference type="EMBL" id="BAV34988.1"/>
    </source>
</evidence>
<comment type="catalytic activity">
    <reaction evidence="1 8">
        <text>3-dehydroquinate = 3-dehydroshikimate + H2O</text>
        <dbReference type="Rhea" id="RHEA:21096"/>
        <dbReference type="ChEBI" id="CHEBI:15377"/>
        <dbReference type="ChEBI" id="CHEBI:16630"/>
        <dbReference type="ChEBI" id="CHEBI:32364"/>
        <dbReference type="EC" id="4.2.1.10"/>
    </reaction>
</comment>
<dbReference type="Proteomes" id="UP000243180">
    <property type="component" value="Chromosome"/>
</dbReference>
<name>A0A1B4XJJ2_9GAMM</name>
<proteinExistence type="inferred from homology"/>
<evidence type="ECO:0000256" key="8">
    <source>
        <dbReference type="HAMAP-Rule" id="MF_00169"/>
    </source>
</evidence>
<dbReference type="NCBIfam" id="TIGR01088">
    <property type="entry name" value="aroQ"/>
    <property type="match status" value="1"/>
</dbReference>
<dbReference type="SUPFAM" id="SSF52304">
    <property type="entry name" value="Type II 3-dehydroquinate dehydratase"/>
    <property type="match status" value="1"/>
</dbReference>
<dbReference type="NCBIfam" id="NF003804">
    <property type="entry name" value="PRK05395.1-1"/>
    <property type="match status" value="1"/>
</dbReference>
<dbReference type="PANTHER" id="PTHR21272">
    <property type="entry name" value="CATABOLIC 3-DEHYDROQUINASE"/>
    <property type="match status" value="1"/>
</dbReference>
<evidence type="ECO:0000256" key="4">
    <source>
        <dbReference type="ARBA" id="ARBA00011037"/>
    </source>
</evidence>
<gene>
    <name evidence="8" type="primary">aroQ</name>
    <name evidence="12" type="ORF">SCL_2711</name>
</gene>
<evidence type="ECO:0000256" key="5">
    <source>
        <dbReference type="ARBA" id="ARBA00011193"/>
    </source>
</evidence>
<feature type="binding site" evidence="8 10">
    <location>
        <position position="112"/>
    </location>
    <ligand>
        <name>substrate</name>
    </ligand>
</feature>
<dbReference type="InterPro" id="IPR036441">
    <property type="entry name" value="DHquinase_II_sf"/>
</dbReference>
<evidence type="ECO:0000256" key="2">
    <source>
        <dbReference type="ARBA" id="ARBA00003924"/>
    </source>
</evidence>
<protein>
    <recommendedName>
        <fullName evidence="6 8">3-dehydroquinate dehydratase</fullName>
        <shortName evidence="8">3-dehydroquinase</shortName>
        <ecNumber evidence="6 8">4.2.1.10</ecNumber>
    </recommendedName>
    <alternativeName>
        <fullName evidence="8">Type II DHQase</fullName>
    </alternativeName>
</protein>
<reference evidence="12 13" key="1">
    <citation type="submission" date="2015-05" db="EMBL/GenBank/DDBJ databases">
        <title>Complete genome sequence of a sulfur-oxidizing gammaproteobacterium strain HA5.</title>
        <authorList>
            <person name="Miura A."/>
            <person name="Kojima H."/>
            <person name="Fukui M."/>
        </authorList>
    </citation>
    <scope>NUCLEOTIDE SEQUENCE [LARGE SCALE GENOMIC DNA]</scope>
    <source>
        <strain evidence="12 13">HA5</strain>
    </source>
</reference>
<dbReference type="InParanoid" id="A0A1B4XJJ2"/>
<feature type="binding site" evidence="8 10">
    <location>
        <begin position="102"/>
        <end position="103"/>
    </location>
    <ligand>
        <name>substrate</name>
    </ligand>
</feature>
<dbReference type="NCBIfam" id="NF003806">
    <property type="entry name" value="PRK05395.1-3"/>
    <property type="match status" value="1"/>
</dbReference>
<dbReference type="GO" id="GO:0009423">
    <property type="term" value="P:chorismate biosynthetic process"/>
    <property type="evidence" value="ECO:0007669"/>
    <property type="project" value="UniProtKB-UniRule"/>
</dbReference>
<evidence type="ECO:0000313" key="13">
    <source>
        <dbReference type="Proteomes" id="UP000243180"/>
    </source>
</evidence>
<dbReference type="Pfam" id="PF01220">
    <property type="entry name" value="DHquinase_II"/>
    <property type="match status" value="1"/>
</dbReference>
<dbReference type="GO" id="GO:0019631">
    <property type="term" value="P:quinate catabolic process"/>
    <property type="evidence" value="ECO:0007669"/>
    <property type="project" value="TreeGrafter"/>
</dbReference>